<dbReference type="Gene3D" id="6.10.250.3180">
    <property type="match status" value="1"/>
</dbReference>
<dbReference type="Pfam" id="PF06881">
    <property type="entry name" value="Elongin_A"/>
    <property type="match status" value="1"/>
</dbReference>
<feature type="compositionally biased region" description="Basic and acidic residues" evidence="1">
    <location>
        <begin position="290"/>
        <end position="300"/>
    </location>
</feature>
<feature type="region of interest" description="Disordered" evidence="1">
    <location>
        <begin position="41"/>
        <end position="93"/>
    </location>
</feature>
<name>A0A176VWN6_MARPO</name>
<evidence type="ECO:0000256" key="1">
    <source>
        <dbReference type="SAM" id="MobiDB-lite"/>
    </source>
</evidence>
<evidence type="ECO:0000313" key="3">
    <source>
        <dbReference type="Proteomes" id="UP000077202"/>
    </source>
</evidence>
<keyword evidence="3" id="KW-1185">Reference proteome</keyword>
<organism evidence="2 3">
    <name type="scientific">Marchantia polymorpha subsp. ruderalis</name>
    <dbReference type="NCBI Taxonomy" id="1480154"/>
    <lineage>
        <taxon>Eukaryota</taxon>
        <taxon>Viridiplantae</taxon>
        <taxon>Streptophyta</taxon>
        <taxon>Embryophyta</taxon>
        <taxon>Marchantiophyta</taxon>
        <taxon>Marchantiopsida</taxon>
        <taxon>Marchantiidae</taxon>
        <taxon>Marchantiales</taxon>
        <taxon>Marchantiaceae</taxon>
        <taxon>Marchantia</taxon>
    </lineage>
</organism>
<dbReference type="GO" id="GO:0070449">
    <property type="term" value="C:elongin complex"/>
    <property type="evidence" value="ECO:0007669"/>
    <property type="project" value="InterPro"/>
</dbReference>
<reference evidence="2" key="1">
    <citation type="submission" date="2016-03" db="EMBL/GenBank/DDBJ databases">
        <title>Mechanisms controlling the formation of the plant cell surface in tip-growing cells are functionally conserved among land plants.</title>
        <authorList>
            <person name="Honkanen S."/>
            <person name="Jones V.A."/>
            <person name="Morieri G."/>
            <person name="Champion C."/>
            <person name="Hetherington A.J."/>
            <person name="Kelly S."/>
            <person name="Saint-Marcoux D."/>
            <person name="Proust H."/>
            <person name="Prescott H."/>
            <person name="Dolan L."/>
        </authorList>
    </citation>
    <scope>NUCLEOTIDE SEQUENCE [LARGE SCALE GENOMIC DNA]</scope>
    <source>
        <tissue evidence="2">Whole gametophyte</tissue>
    </source>
</reference>
<dbReference type="InterPro" id="IPR010684">
    <property type="entry name" value="RNA_pol_II_trans_fac_SIII_A"/>
</dbReference>
<dbReference type="PANTHER" id="PTHR47543:SF2">
    <property type="entry name" value="RNA POLYMERASE II TRANSCRIPTION FACTOR SIII SUBUNIT A"/>
    <property type="match status" value="1"/>
</dbReference>
<dbReference type="Proteomes" id="UP000077202">
    <property type="component" value="Unassembled WGS sequence"/>
</dbReference>
<feature type="compositionally biased region" description="Low complexity" evidence="1">
    <location>
        <begin position="73"/>
        <end position="82"/>
    </location>
</feature>
<accession>A0A176VWN6</accession>
<dbReference type="EMBL" id="LVLJ01002379">
    <property type="protein sequence ID" value="OAE25210.1"/>
    <property type="molecule type" value="Genomic_DNA"/>
</dbReference>
<protein>
    <recommendedName>
        <fullName evidence="4">Elongin-A</fullName>
    </recommendedName>
</protein>
<dbReference type="GO" id="GO:0006368">
    <property type="term" value="P:transcription elongation by RNA polymerase II"/>
    <property type="evidence" value="ECO:0007669"/>
    <property type="project" value="InterPro"/>
</dbReference>
<evidence type="ECO:0000313" key="2">
    <source>
        <dbReference type="EMBL" id="OAE25210.1"/>
    </source>
</evidence>
<feature type="region of interest" description="Disordered" evidence="1">
    <location>
        <begin position="290"/>
        <end position="375"/>
    </location>
</feature>
<proteinExistence type="predicted"/>
<dbReference type="PANTHER" id="PTHR47543">
    <property type="entry name" value="OS08G0169600 PROTEIN"/>
    <property type="match status" value="1"/>
</dbReference>
<evidence type="ECO:0008006" key="4">
    <source>
        <dbReference type="Google" id="ProtNLM"/>
    </source>
</evidence>
<dbReference type="AlphaFoldDB" id="A0A176VWN6"/>
<gene>
    <name evidence="2" type="ORF">AXG93_855s1090</name>
</gene>
<comment type="caution">
    <text evidence="2">The sequence shown here is derived from an EMBL/GenBank/DDBJ whole genome shotgun (WGS) entry which is preliminary data.</text>
</comment>
<feature type="compositionally biased region" description="Gly residues" evidence="1">
    <location>
        <begin position="316"/>
        <end position="331"/>
    </location>
</feature>
<sequence length="375" mass="41843">MRSAEQPHRKQSRVASLACLECSRPERSAAPEESARVVVRTLARPPARSSVYGGRRADLGPQKRSREPVTELPSSPSSPSSPARSAGWCFTARAPRGGRRRSKELEHGSAAIREQQDEFCFGLGLFQEGRGLSVIGASARRSTSGRRISAREVRGQRLEAFSMAPLRVAPPLEELCVRSAIDNLDFIGDVGHTDANLLKIILPHCTAEQLQKIEDTTKVKGRDLSPITNELWLRHYSRKFGDENLKTVMDRMKKTNKFFKWKALYQAKLREQDDVEKKCVERLRELYKESSEKKDSRKLQQIELMPPPTKKRNFGSTGGGGSSGRFGGGGSSSRFGKASDPAPKGRLMKKARMEYAASNEAKRLQQVRKNPPGRR</sequence>